<dbReference type="InParanoid" id="A0A6I9QT56"/>
<dbReference type="Proteomes" id="UP000504607">
    <property type="component" value="Chromosome 2"/>
</dbReference>
<dbReference type="PANTHER" id="PTHR33067:SF9">
    <property type="entry name" value="RNA-DIRECTED DNA POLYMERASE"/>
    <property type="match status" value="1"/>
</dbReference>
<feature type="region of interest" description="Disordered" evidence="2">
    <location>
        <begin position="123"/>
        <end position="144"/>
    </location>
</feature>
<evidence type="ECO:0000313" key="5">
    <source>
        <dbReference type="RefSeq" id="XP_010914858.1"/>
    </source>
</evidence>
<accession>A0A6I9QT56</accession>
<dbReference type="InterPro" id="IPR021109">
    <property type="entry name" value="Peptidase_aspartic_dom_sf"/>
</dbReference>
<feature type="coiled-coil region" evidence="1">
    <location>
        <begin position="163"/>
        <end position="218"/>
    </location>
</feature>
<keyword evidence="4" id="KW-1185">Reference proteome</keyword>
<evidence type="ECO:0000259" key="3">
    <source>
        <dbReference type="Pfam" id="PF16488"/>
    </source>
</evidence>
<name>A0A6I9QT56_ELAGV</name>
<organism evidence="4 5">
    <name type="scientific">Elaeis guineensis var. tenera</name>
    <name type="common">Oil palm</name>
    <dbReference type="NCBI Taxonomy" id="51953"/>
    <lineage>
        <taxon>Eukaryota</taxon>
        <taxon>Viridiplantae</taxon>
        <taxon>Streptophyta</taxon>
        <taxon>Embryophyta</taxon>
        <taxon>Tracheophyta</taxon>
        <taxon>Spermatophyta</taxon>
        <taxon>Magnoliopsida</taxon>
        <taxon>Liliopsida</taxon>
        <taxon>Arecaceae</taxon>
        <taxon>Arecoideae</taxon>
        <taxon>Cocoseae</taxon>
        <taxon>Elaeidinae</taxon>
        <taxon>Elaeis</taxon>
    </lineage>
</organism>
<dbReference type="PANTHER" id="PTHR33067">
    <property type="entry name" value="RNA-DIRECTED DNA POLYMERASE-RELATED"/>
    <property type="match status" value="1"/>
</dbReference>
<feature type="domain" description="Argonaute linker 2" evidence="3">
    <location>
        <begin position="464"/>
        <end position="494"/>
    </location>
</feature>
<gene>
    <name evidence="5" type="primary">LOC105040154</name>
</gene>
<dbReference type="Gene3D" id="2.40.70.10">
    <property type="entry name" value="Acid Proteases"/>
    <property type="match status" value="1"/>
</dbReference>
<evidence type="ECO:0000313" key="4">
    <source>
        <dbReference type="Proteomes" id="UP000504607"/>
    </source>
</evidence>
<reference evidence="5" key="1">
    <citation type="submission" date="2025-08" db="UniProtKB">
        <authorList>
            <consortium name="RefSeq"/>
        </authorList>
    </citation>
    <scope>IDENTIFICATION</scope>
</reference>
<sequence>METLYEAWERFRDLLRRCPHHGLPKWLVMQTFYNGLNNHTRINIDTTAGGSLMGKSLDEAYDLLDEMANNNYQWPNERNMARRPAGVHEINAIIALNAKTCEMCTGQHATRDCLIDSSFMPPVQEQQQQNYQNRGPPDFPQQEKKSNLEELVATLTKVTTDFMGETKANFQNQQAAIKNLEIQMGQLANMGNNIKEQVKEQTQEETVVKEKLKEKKEEPIKPYNPPVPFSQRLKQSKDDKNFLKFLEVFKKLHINIPFAETLAQMPSYAKFLKDILSKKRRLEDHETVMLIEECSAIIQNKLPSKLKDPRSFTISCNIGNIEFTKALCDLGASINLMPLSVFRKLRLGDVKPTSISLQLADRSVTYPKGIVEDVSVKVDKFIFLVDFIILDMEEDREVPLILGYPFLATGKALIDVHEGKLTLRVGQEEMGVSKNLNDRIMDGVSKALRSLALRPLHDLHMFPHDKYAKEFGIMIRNQLAVVDARILPPPKLKYHDFGRKKMCNPIMGQWNMINKVI</sequence>
<dbReference type="CDD" id="cd00303">
    <property type="entry name" value="retropepsin_like"/>
    <property type="match status" value="1"/>
</dbReference>
<protein>
    <submittedName>
        <fullName evidence="5">Uncharacterized protein LOC105040154</fullName>
    </submittedName>
</protein>
<proteinExistence type="predicted"/>
<evidence type="ECO:0000256" key="2">
    <source>
        <dbReference type="SAM" id="MobiDB-lite"/>
    </source>
</evidence>
<dbReference type="AlphaFoldDB" id="A0A6I9QT56"/>
<dbReference type="OrthoDB" id="784534at2759"/>
<evidence type="ECO:0000256" key="1">
    <source>
        <dbReference type="SAM" id="Coils"/>
    </source>
</evidence>
<keyword evidence="1" id="KW-0175">Coiled coil</keyword>
<feature type="compositionally biased region" description="Low complexity" evidence="2">
    <location>
        <begin position="124"/>
        <end position="133"/>
    </location>
</feature>
<dbReference type="Pfam" id="PF16488">
    <property type="entry name" value="ArgoL2"/>
    <property type="match status" value="1"/>
</dbReference>
<dbReference type="RefSeq" id="XP_010914858.1">
    <property type="nucleotide sequence ID" value="XM_010916556.1"/>
</dbReference>
<dbReference type="InterPro" id="IPR032472">
    <property type="entry name" value="ArgoL2"/>
</dbReference>